<evidence type="ECO:0000313" key="3">
    <source>
        <dbReference type="EMBL" id="CAB4969011.1"/>
    </source>
</evidence>
<evidence type="ECO:0000313" key="1">
    <source>
        <dbReference type="EMBL" id="CAB4731900.1"/>
    </source>
</evidence>
<evidence type="ECO:0000313" key="4">
    <source>
        <dbReference type="EMBL" id="CAB5014431.1"/>
    </source>
</evidence>
<dbReference type="SUPFAM" id="SSF53335">
    <property type="entry name" value="S-adenosyl-L-methionine-dependent methyltransferases"/>
    <property type="match status" value="1"/>
</dbReference>
<accession>A0A6J7LKW2</accession>
<dbReference type="EMBL" id="CAEZYK010000095">
    <property type="protein sequence ID" value="CAB4731900.1"/>
    <property type="molecule type" value="Genomic_DNA"/>
</dbReference>
<reference evidence="3" key="1">
    <citation type="submission" date="2020-05" db="EMBL/GenBank/DDBJ databases">
        <authorList>
            <person name="Chiriac C."/>
            <person name="Salcher M."/>
            <person name="Ghai R."/>
            <person name="Kavagutti S V."/>
        </authorList>
    </citation>
    <scope>NUCLEOTIDE SEQUENCE</scope>
</reference>
<evidence type="ECO:0000313" key="2">
    <source>
        <dbReference type="EMBL" id="CAB4898779.1"/>
    </source>
</evidence>
<gene>
    <name evidence="1" type="ORF">UFOPK2683_01338</name>
    <name evidence="2" type="ORF">UFOPK3605_00365</name>
    <name evidence="3" type="ORF">UFOPK3897_00190</name>
    <name evidence="4" type="ORF">UFOPK4121_00243</name>
</gene>
<dbReference type="EMBL" id="CAFBMM010000008">
    <property type="protein sequence ID" value="CAB4898779.1"/>
    <property type="molecule type" value="Genomic_DNA"/>
</dbReference>
<organism evidence="3">
    <name type="scientific">freshwater metagenome</name>
    <dbReference type="NCBI Taxonomy" id="449393"/>
    <lineage>
        <taxon>unclassified sequences</taxon>
        <taxon>metagenomes</taxon>
        <taxon>ecological metagenomes</taxon>
    </lineage>
</organism>
<dbReference type="Pfam" id="PF13489">
    <property type="entry name" value="Methyltransf_23"/>
    <property type="match status" value="1"/>
</dbReference>
<sequence length="278" mass="30682">MPIWSVELSLCCGVKKQSAFDTDRIVTTQCPQCRTLWVEHVNQKSSLDSAWQGPKLTQEFLDALSHRREVQAQQLLKIMTDTPEPILDYGCGQAVFFGKAKSVGHDIWAADIALPADSRALKSDNFVQILRPWEIPGGEWGTVVLLDVLEHHPDPGSFLASLTAQRVVVKVPLLDGPVGRVAIALARSGRPRRLESLLLIDEPNPHRVFFTSAGLKNIAAPLKFVTCNRIPDVGTELPERMMGRDLGIKAWPLRVVGGVMASIGRVWSDTAVFVFSRS</sequence>
<dbReference type="AlphaFoldDB" id="A0A6J7LKW2"/>
<dbReference type="Gene3D" id="3.40.50.150">
    <property type="entry name" value="Vaccinia Virus protein VP39"/>
    <property type="match status" value="1"/>
</dbReference>
<dbReference type="EMBL" id="CAFBPQ010000003">
    <property type="protein sequence ID" value="CAB5014431.1"/>
    <property type="molecule type" value="Genomic_DNA"/>
</dbReference>
<protein>
    <submittedName>
        <fullName evidence="3">Unannotated protein</fullName>
    </submittedName>
</protein>
<proteinExistence type="predicted"/>
<dbReference type="EMBL" id="CAFBOF010000002">
    <property type="protein sequence ID" value="CAB4969011.1"/>
    <property type="molecule type" value="Genomic_DNA"/>
</dbReference>
<name>A0A6J7LKW2_9ZZZZ</name>
<dbReference type="InterPro" id="IPR029063">
    <property type="entry name" value="SAM-dependent_MTases_sf"/>
</dbReference>